<dbReference type="EMBL" id="AP019416">
    <property type="protein sequence ID" value="BBI53518.1"/>
    <property type="molecule type" value="Genomic_DNA"/>
</dbReference>
<dbReference type="Proteomes" id="UP000289555">
    <property type="component" value="Chromosome"/>
</dbReference>
<evidence type="ECO:0000313" key="2">
    <source>
        <dbReference type="Proteomes" id="UP000289555"/>
    </source>
</evidence>
<accession>A0ABM7GP94</accession>
<proteinExistence type="predicted"/>
<protein>
    <submittedName>
        <fullName evidence="1">Uncharacterized protein</fullName>
    </submittedName>
</protein>
<reference evidence="2" key="1">
    <citation type="journal article" date="2019" name="Microbiol. Resour. Announc.">
        <title>Complete Genome Sequence of Halomonas olivaria, a Moderately Halophilic Bacterium Isolated from Olive Processing Effluents, Obtained by Nanopore Sequencing.</title>
        <authorList>
            <person name="Nagata S."/>
            <person name="Ii K.M."/>
            <person name="Tsukimi T."/>
            <person name="Miura M.C."/>
            <person name="Galipon J."/>
            <person name="Arakawa K."/>
        </authorList>
    </citation>
    <scope>NUCLEOTIDE SEQUENCE [LARGE SCALE GENOMIC DNA]</scope>
    <source>
        <strain evidence="2">TYRC17</strain>
    </source>
</reference>
<keyword evidence="2" id="KW-1185">Reference proteome</keyword>
<evidence type="ECO:0000313" key="1">
    <source>
        <dbReference type="EMBL" id="BBI53518.1"/>
    </source>
</evidence>
<gene>
    <name evidence="1" type="ORF">HORIV_59390</name>
</gene>
<name>A0ABM7GP94_9GAMM</name>
<organism evidence="1 2">
    <name type="scientific">Vreelandella olivaria</name>
    <dbReference type="NCBI Taxonomy" id="390919"/>
    <lineage>
        <taxon>Bacteria</taxon>
        <taxon>Pseudomonadati</taxon>
        <taxon>Pseudomonadota</taxon>
        <taxon>Gammaproteobacteria</taxon>
        <taxon>Oceanospirillales</taxon>
        <taxon>Halomonadaceae</taxon>
        <taxon>Vreelandella</taxon>
    </lineage>
</organism>
<sequence>MAGLDGSDVRRSYPIAQINYDSPGIQVATDGAFESLDAMMEAIRTEPKGSLTASGTGQGGIWHLAFAGFFDGSGYSS</sequence>